<dbReference type="PANTHER" id="PTHR24243">
    <property type="entry name" value="G-PROTEIN COUPLED RECEPTOR"/>
    <property type="match status" value="1"/>
</dbReference>
<keyword evidence="7" id="KW-0807">Transducer</keyword>
<evidence type="ECO:0000256" key="8">
    <source>
        <dbReference type="SAM" id="MobiDB-lite"/>
    </source>
</evidence>
<comment type="caution">
    <text evidence="11">The sequence shown here is derived from an EMBL/GenBank/DDBJ whole genome shotgun (WGS) entry which is preliminary data.</text>
</comment>
<evidence type="ECO:0000313" key="11">
    <source>
        <dbReference type="EMBL" id="CAL1542138.1"/>
    </source>
</evidence>
<dbReference type="Pfam" id="PF00001">
    <property type="entry name" value="7tm_1"/>
    <property type="match status" value="1"/>
</dbReference>
<evidence type="ECO:0000256" key="2">
    <source>
        <dbReference type="ARBA" id="ARBA00022692"/>
    </source>
</evidence>
<gene>
    <name evidence="11" type="ORF">GSLYS_00015744001</name>
</gene>
<evidence type="ECO:0000256" key="9">
    <source>
        <dbReference type="SAM" id="Phobius"/>
    </source>
</evidence>
<evidence type="ECO:0000256" key="3">
    <source>
        <dbReference type="ARBA" id="ARBA00022989"/>
    </source>
</evidence>
<feature type="transmembrane region" description="Helical" evidence="9">
    <location>
        <begin position="90"/>
        <end position="111"/>
    </location>
</feature>
<proteinExistence type="predicted"/>
<keyword evidence="3 9" id="KW-1133">Transmembrane helix</keyword>
<evidence type="ECO:0000256" key="4">
    <source>
        <dbReference type="ARBA" id="ARBA00023040"/>
    </source>
</evidence>
<feature type="transmembrane region" description="Helical" evidence="9">
    <location>
        <begin position="203"/>
        <end position="222"/>
    </location>
</feature>
<dbReference type="InterPro" id="IPR017452">
    <property type="entry name" value="GPCR_Rhodpsn_7TM"/>
</dbReference>
<feature type="domain" description="G-protein coupled receptors family 1 profile" evidence="10">
    <location>
        <begin position="102"/>
        <end position="393"/>
    </location>
</feature>
<evidence type="ECO:0000256" key="7">
    <source>
        <dbReference type="ARBA" id="ARBA00023224"/>
    </source>
</evidence>
<evidence type="ECO:0000256" key="6">
    <source>
        <dbReference type="ARBA" id="ARBA00023170"/>
    </source>
</evidence>
<feature type="transmembrane region" description="Helical" evidence="9">
    <location>
        <begin position="123"/>
        <end position="143"/>
    </location>
</feature>
<dbReference type="SUPFAM" id="SSF81321">
    <property type="entry name" value="Family A G protein-coupled receptor-like"/>
    <property type="match status" value="1"/>
</dbReference>
<reference evidence="11 12" key="1">
    <citation type="submission" date="2024-04" db="EMBL/GenBank/DDBJ databases">
        <authorList>
            <consortium name="Genoscope - CEA"/>
            <person name="William W."/>
        </authorList>
    </citation>
    <scope>NUCLEOTIDE SEQUENCE [LARGE SCALE GENOMIC DNA]</scope>
</reference>
<keyword evidence="4" id="KW-0297">G-protein coupled receptor</keyword>
<feature type="transmembrane region" description="Helical" evidence="9">
    <location>
        <begin position="155"/>
        <end position="176"/>
    </location>
</feature>
<accession>A0AAV2I9A1</accession>
<dbReference type="AlphaFoldDB" id="A0AAV2I9A1"/>
<dbReference type="PANTHER" id="PTHR24243:SF230">
    <property type="entry name" value="G-PROTEIN COUPLED RECEPTORS FAMILY 1 PROFILE DOMAIN-CONTAINING PROTEIN"/>
    <property type="match status" value="1"/>
</dbReference>
<keyword evidence="5 9" id="KW-0472">Membrane</keyword>
<keyword evidence="2 9" id="KW-0812">Transmembrane</keyword>
<feature type="transmembrane region" description="Helical" evidence="9">
    <location>
        <begin position="257"/>
        <end position="278"/>
    </location>
</feature>
<dbReference type="EMBL" id="CAXITT010000471">
    <property type="protein sequence ID" value="CAL1542138.1"/>
    <property type="molecule type" value="Genomic_DNA"/>
</dbReference>
<feature type="region of interest" description="Disordered" evidence="8">
    <location>
        <begin position="303"/>
        <end position="326"/>
    </location>
</feature>
<sequence>MNTITVAGTPMTPVVPSSEEHIIFYNVSSVFRENLSRPNESWPPYLYTNYQLHNDSFEEVTVFSSIRKSPVSSQMPLSVFNIVLKNVDNFVMPAAMGLGIVCTVFLILTFMCTPLKASALSHYLTALGVADLIYLCSCLIFWGTKRGFALYNKMGFCQLTAFSLLLSRFLATWYLFAAHAERFVIHFGSCRARKWCTTFRTKCIIIVIFVFSLVGFSHYIWIFNVTEKGGVSSCVLMEESVKYIIELGKIEIITASFLPMLLIVAIDIALCTSIAAAYGKAFFSKAKSHGTQNGSWRGEYTLTETERSKSPSTRSGDSNPPPPEFDLSLEKTHATATVVIAGLVFICLILPSSIYRAKNSFSRGSRPSRDEFNLMAAFEECVKFNSIYKLFLYLILLRAFRHGVMSLFKNRFRKKPKEDPLQETSV</sequence>
<dbReference type="GO" id="GO:0005886">
    <property type="term" value="C:plasma membrane"/>
    <property type="evidence" value="ECO:0007669"/>
    <property type="project" value="TreeGrafter"/>
</dbReference>
<comment type="subcellular location">
    <subcellularLocation>
        <location evidence="1">Membrane</location>
        <topology evidence="1">Multi-pass membrane protein</topology>
    </subcellularLocation>
</comment>
<organism evidence="11 12">
    <name type="scientific">Lymnaea stagnalis</name>
    <name type="common">Great pond snail</name>
    <name type="synonym">Helix stagnalis</name>
    <dbReference type="NCBI Taxonomy" id="6523"/>
    <lineage>
        <taxon>Eukaryota</taxon>
        <taxon>Metazoa</taxon>
        <taxon>Spiralia</taxon>
        <taxon>Lophotrochozoa</taxon>
        <taxon>Mollusca</taxon>
        <taxon>Gastropoda</taxon>
        <taxon>Heterobranchia</taxon>
        <taxon>Euthyneura</taxon>
        <taxon>Panpulmonata</taxon>
        <taxon>Hygrophila</taxon>
        <taxon>Lymnaeoidea</taxon>
        <taxon>Lymnaeidae</taxon>
        <taxon>Lymnaea</taxon>
    </lineage>
</organism>
<keyword evidence="12" id="KW-1185">Reference proteome</keyword>
<name>A0AAV2I9A1_LYMST</name>
<dbReference type="PROSITE" id="PS50262">
    <property type="entry name" value="G_PROTEIN_RECEP_F1_2"/>
    <property type="match status" value="1"/>
</dbReference>
<evidence type="ECO:0000313" key="12">
    <source>
        <dbReference type="Proteomes" id="UP001497497"/>
    </source>
</evidence>
<dbReference type="InterPro" id="IPR000276">
    <property type="entry name" value="GPCR_Rhodpsn"/>
</dbReference>
<evidence type="ECO:0000259" key="10">
    <source>
        <dbReference type="PROSITE" id="PS50262"/>
    </source>
</evidence>
<keyword evidence="6" id="KW-0675">Receptor</keyword>
<dbReference type="Gene3D" id="1.20.1070.10">
    <property type="entry name" value="Rhodopsin 7-helix transmembrane proteins"/>
    <property type="match status" value="1"/>
</dbReference>
<evidence type="ECO:0000256" key="1">
    <source>
        <dbReference type="ARBA" id="ARBA00004141"/>
    </source>
</evidence>
<dbReference type="GO" id="GO:0004930">
    <property type="term" value="F:G protein-coupled receptor activity"/>
    <property type="evidence" value="ECO:0007669"/>
    <property type="project" value="UniProtKB-KW"/>
</dbReference>
<evidence type="ECO:0000256" key="5">
    <source>
        <dbReference type="ARBA" id="ARBA00023136"/>
    </source>
</evidence>
<feature type="transmembrane region" description="Helical" evidence="9">
    <location>
        <begin position="334"/>
        <end position="355"/>
    </location>
</feature>
<protein>
    <recommendedName>
        <fullName evidence="10">G-protein coupled receptors family 1 profile domain-containing protein</fullName>
    </recommendedName>
</protein>
<dbReference type="Proteomes" id="UP001497497">
    <property type="component" value="Unassembled WGS sequence"/>
</dbReference>